<dbReference type="SUPFAM" id="SSF52821">
    <property type="entry name" value="Rhodanese/Cell cycle control phosphatase"/>
    <property type="match status" value="1"/>
</dbReference>
<organism evidence="3 4">
    <name type="scientific">Roseimicrobium gellanilyticum</name>
    <dbReference type="NCBI Taxonomy" id="748857"/>
    <lineage>
        <taxon>Bacteria</taxon>
        <taxon>Pseudomonadati</taxon>
        <taxon>Verrucomicrobiota</taxon>
        <taxon>Verrucomicrobiia</taxon>
        <taxon>Verrucomicrobiales</taxon>
        <taxon>Verrucomicrobiaceae</taxon>
        <taxon>Roseimicrobium</taxon>
    </lineage>
</organism>
<keyword evidence="1" id="KW-0732">Signal</keyword>
<evidence type="ECO:0000313" key="4">
    <source>
        <dbReference type="Proteomes" id="UP000253426"/>
    </source>
</evidence>
<evidence type="ECO:0000256" key="1">
    <source>
        <dbReference type="SAM" id="SignalP"/>
    </source>
</evidence>
<reference evidence="3 4" key="1">
    <citation type="submission" date="2018-06" db="EMBL/GenBank/DDBJ databases">
        <title>Genomic Encyclopedia of Type Strains, Phase IV (KMG-IV): sequencing the most valuable type-strain genomes for metagenomic binning, comparative biology and taxonomic classification.</title>
        <authorList>
            <person name="Goeker M."/>
        </authorList>
    </citation>
    <scope>NUCLEOTIDE SEQUENCE [LARGE SCALE GENOMIC DNA]</scope>
    <source>
        <strain evidence="3 4">DSM 25532</strain>
    </source>
</reference>
<gene>
    <name evidence="3" type="ORF">DES53_102322</name>
</gene>
<dbReference type="Gene3D" id="3.40.250.10">
    <property type="entry name" value="Rhodanese-like domain"/>
    <property type="match status" value="1"/>
</dbReference>
<feature type="signal peptide" evidence="1">
    <location>
        <begin position="1"/>
        <end position="31"/>
    </location>
</feature>
<dbReference type="PROSITE" id="PS50206">
    <property type="entry name" value="RHODANESE_3"/>
    <property type="match status" value="1"/>
</dbReference>
<dbReference type="OrthoDB" id="196767at2"/>
<accession>A0A366HS65</accession>
<dbReference type="InterPro" id="IPR036873">
    <property type="entry name" value="Rhodanese-like_dom_sf"/>
</dbReference>
<dbReference type="PANTHER" id="PTHR44086:SF13">
    <property type="entry name" value="THIOSULFATE SULFURTRANSFERASE PSPE"/>
    <property type="match status" value="1"/>
</dbReference>
<feature type="chain" id="PRO_5016718846" evidence="1">
    <location>
        <begin position="32"/>
        <end position="155"/>
    </location>
</feature>
<keyword evidence="3" id="KW-0808">Transferase</keyword>
<comment type="caution">
    <text evidence="3">The sequence shown here is derived from an EMBL/GenBank/DDBJ whole genome shotgun (WGS) entry which is preliminary data.</text>
</comment>
<dbReference type="InterPro" id="IPR001763">
    <property type="entry name" value="Rhodanese-like_dom"/>
</dbReference>
<dbReference type="CDD" id="cd00158">
    <property type="entry name" value="RHOD"/>
    <property type="match status" value="1"/>
</dbReference>
<protein>
    <submittedName>
        <fullName evidence="3">Rhodanese-related sulfurtransferase</fullName>
    </submittedName>
</protein>
<dbReference type="Pfam" id="PF00581">
    <property type="entry name" value="Rhodanese"/>
    <property type="match status" value="1"/>
</dbReference>
<dbReference type="Proteomes" id="UP000253426">
    <property type="component" value="Unassembled WGS sequence"/>
</dbReference>
<dbReference type="GO" id="GO:0004792">
    <property type="term" value="F:thiosulfate-cyanide sulfurtransferase activity"/>
    <property type="evidence" value="ECO:0007669"/>
    <property type="project" value="TreeGrafter"/>
</dbReference>
<name>A0A366HS65_9BACT</name>
<keyword evidence="4" id="KW-1185">Reference proteome</keyword>
<dbReference type="SMART" id="SM00450">
    <property type="entry name" value="RHOD"/>
    <property type="match status" value="1"/>
</dbReference>
<evidence type="ECO:0000313" key="3">
    <source>
        <dbReference type="EMBL" id="RBP45938.1"/>
    </source>
</evidence>
<feature type="domain" description="Rhodanese" evidence="2">
    <location>
        <begin position="59"/>
        <end position="153"/>
    </location>
</feature>
<dbReference type="EMBL" id="QNRR01000002">
    <property type="protein sequence ID" value="RBP45938.1"/>
    <property type="molecule type" value="Genomic_DNA"/>
</dbReference>
<proteinExistence type="predicted"/>
<dbReference type="PANTHER" id="PTHR44086">
    <property type="entry name" value="THIOSULFATE SULFURTRANSFERASE RDL2, MITOCHONDRIAL-RELATED"/>
    <property type="match status" value="1"/>
</dbReference>
<evidence type="ECO:0000259" key="2">
    <source>
        <dbReference type="PROSITE" id="PS50206"/>
    </source>
</evidence>
<dbReference type="AlphaFoldDB" id="A0A366HS65"/>
<sequence length="155" mass="16633">MLSLILTRSLFARLTAAALLVGALSSTAGRAEEKSLPPVVTLPSVAREVTVAEAAPLVQAQTVSILDIRTAAEVKEQGRIPSSKHLDFFREDFSPVLKDQVKLDPAKPCLVYCALGGRAQHAAQRLAALGFKDVLVLKDGYNAWKKAGLPVEMLK</sequence>